<dbReference type="RefSeq" id="WP_093025163.1">
    <property type="nucleotide sequence ID" value="NZ_FPBK01000007.1"/>
</dbReference>
<dbReference type="Pfam" id="PF08889">
    <property type="entry name" value="WbqC"/>
    <property type="match status" value="1"/>
</dbReference>
<organism evidence="1 2">
    <name type="scientific">Pustulibacterium marinum</name>
    <dbReference type="NCBI Taxonomy" id="1224947"/>
    <lineage>
        <taxon>Bacteria</taxon>
        <taxon>Pseudomonadati</taxon>
        <taxon>Bacteroidota</taxon>
        <taxon>Flavobacteriia</taxon>
        <taxon>Flavobacteriales</taxon>
        <taxon>Flavobacteriaceae</taxon>
        <taxon>Pustulibacterium</taxon>
    </lineage>
</organism>
<reference evidence="1 2" key="1">
    <citation type="submission" date="2016-10" db="EMBL/GenBank/DDBJ databases">
        <authorList>
            <person name="de Groot N.N."/>
        </authorList>
    </citation>
    <scope>NUCLEOTIDE SEQUENCE [LARGE SCALE GENOMIC DNA]</scope>
    <source>
        <strain evidence="1 2">CGMCC 1.12333</strain>
    </source>
</reference>
<dbReference type="STRING" id="1224947.SAMN05216480_10797"/>
<accession>A0A1I7H5T9</accession>
<gene>
    <name evidence="1" type="ORF">SAMN05216480_10797</name>
</gene>
<evidence type="ECO:0000313" key="1">
    <source>
        <dbReference type="EMBL" id="SFU56058.1"/>
    </source>
</evidence>
<keyword evidence="2" id="KW-1185">Reference proteome</keyword>
<name>A0A1I7H5T9_9FLAO</name>
<dbReference type="OrthoDB" id="1523452at2"/>
<evidence type="ECO:0000313" key="2">
    <source>
        <dbReference type="Proteomes" id="UP000199138"/>
    </source>
</evidence>
<dbReference type="AlphaFoldDB" id="A0A1I7H5T9"/>
<dbReference type="EMBL" id="FPBK01000007">
    <property type="protein sequence ID" value="SFU56058.1"/>
    <property type="molecule type" value="Genomic_DNA"/>
</dbReference>
<protein>
    <submittedName>
        <fullName evidence="1">WbqC-like protein family protein</fullName>
    </submittedName>
</protein>
<dbReference type="InterPro" id="IPR014985">
    <property type="entry name" value="WbqC"/>
</dbReference>
<sequence length="212" mass="25002">MKSLLHPTYFPSIAQFSVIVKSDAIVFEKFDNFQKQTYRNRMYVYGANGKQMLSIPIKHTGKDGRQLYKDVKVENDFPWQKQHWKSLQTAYRTSPFFEFYEDEIAPLFEKKQEYLLDFNISTFETISDCLQLETDYSFTNSYATEITDNDDLTDFRKLVNAKKINTPSFDTYTQVFDSKEGFLNNLSILDLLFNEGPNSLTYLEDQFLKIHL</sequence>
<proteinExistence type="predicted"/>
<dbReference type="Proteomes" id="UP000199138">
    <property type="component" value="Unassembled WGS sequence"/>
</dbReference>